<feature type="domain" description="HTH lysR-type" evidence="5">
    <location>
        <begin position="25"/>
        <end position="75"/>
    </location>
</feature>
<evidence type="ECO:0000256" key="4">
    <source>
        <dbReference type="ARBA" id="ARBA00023163"/>
    </source>
</evidence>
<dbReference type="PANTHER" id="PTHR30537:SF5">
    <property type="entry name" value="HTH-TYPE TRANSCRIPTIONAL ACTIVATOR TTDR-RELATED"/>
    <property type="match status" value="1"/>
</dbReference>
<dbReference type="Gene3D" id="3.40.190.290">
    <property type="match status" value="1"/>
</dbReference>
<dbReference type="GO" id="GO:0043565">
    <property type="term" value="F:sequence-specific DNA binding"/>
    <property type="evidence" value="ECO:0007669"/>
    <property type="project" value="TreeGrafter"/>
</dbReference>
<evidence type="ECO:0000256" key="2">
    <source>
        <dbReference type="ARBA" id="ARBA00023015"/>
    </source>
</evidence>
<sequence>MAKHRGQIVADKNGLLLDNLFDVLVFVRVSETGNFTSAAEKLQISRSAAGKCLQRLENRVSTRLLHRTTRRLRLTEEGERFYLHAKRILSEVDDAENALYEGRQKPSGTLRIAVPVVFGRNYVMPVIQQYAAQWPDVDIDVSFSDDYCDLVQEGIDVAVRIGGNDDSRLVRKVLAPHRLVTCASPDYLERHGIPEAPEQLAAHECLIFRHWGRSVPWQFMRDKNVQLYPVSGRFSLGDTGAVLDAALADGGICQLGAFLAGPEIAKGVLQPVLTAFTPPGEPVCAVYPSKQFLAPKVREFLNTLETQWQGKAIWESPLINHKE</sequence>
<dbReference type="GO" id="GO:0003700">
    <property type="term" value="F:DNA-binding transcription factor activity"/>
    <property type="evidence" value="ECO:0007669"/>
    <property type="project" value="InterPro"/>
</dbReference>
<evidence type="ECO:0000313" key="7">
    <source>
        <dbReference type="Proteomes" id="UP001182247"/>
    </source>
</evidence>
<dbReference type="SUPFAM" id="SSF46785">
    <property type="entry name" value="Winged helix' DNA-binding domain"/>
    <property type="match status" value="1"/>
</dbReference>
<dbReference type="SUPFAM" id="SSF53850">
    <property type="entry name" value="Periplasmic binding protein-like II"/>
    <property type="match status" value="1"/>
</dbReference>
<dbReference type="CDD" id="cd08422">
    <property type="entry name" value="PBP2_CrgA_like"/>
    <property type="match status" value="1"/>
</dbReference>
<dbReference type="InterPro" id="IPR058163">
    <property type="entry name" value="LysR-type_TF_proteobact-type"/>
</dbReference>
<keyword evidence="3" id="KW-0238">DNA-binding</keyword>
<comment type="similarity">
    <text evidence="1">Belongs to the LysR transcriptional regulatory family.</text>
</comment>
<name>A0AAE4JNT1_MORMO</name>
<evidence type="ECO:0000259" key="5">
    <source>
        <dbReference type="PROSITE" id="PS50931"/>
    </source>
</evidence>
<dbReference type="PANTHER" id="PTHR30537">
    <property type="entry name" value="HTH-TYPE TRANSCRIPTIONAL REGULATOR"/>
    <property type="match status" value="1"/>
</dbReference>
<proteinExistence type="inferred from homology"/>
<dbReference type="PROSITE" id="PS50931">
    <property type="entry name" value="HTH_LYSR"/>
    <property type="match status" value="1"/>
</dbReference>
<reference evidence="6" key="1">
    <citation type="submission" date="2023-02" db="EMBL/GenBank/DDBJ databases">
        <title>Detection, antimicrobial susceptibility and genomic characterization of NDM-producing species of Morganellaceae, Yersiniaceae, and Enterobacteriaceae other than Klebsiella.</title>
        <authorList>
            <person name="Camargo C.H."/>
            <person name="Sacchi C.T."/>
            <person name="Campos K.R."/>
        </authorList>
    </citation>
    <scope>NUCLEOTIDE SEQUENCE</scope>
    <source>
        <strain evidence="6">1189_21</strain>
    </source>
</reference>
<evidence type="ECO:0000256" key="3">
    <source>
        <dbReference type="ARBA" id="ARBA00023125"/>
    </source>
</evidence>
<dbReference type="EMBL" id="JAPKIY010000003">
    <property type="protein sequence ID" value="MDS0896728.1"/>
    <property type="molecule type" value="Genomic_DNA"/>
</dbReference>
<dbReference type="InterPro" id="IPR036388">
    <property type="entry name" value="WH-like_DNA-bd_sf"/>
</dbReference>
<evidence type="ECO:0000256" key="1">
    <source>
        <dbReference type="ARBA" id="ARBA00009437"/>
    </source>
</evidence>
<organism evidence="6 7">
    <name type="scientific">Morganella morganii</name>
    <name type="common">Proteus morganii</name>
    <dbReference type="NCBI Taxonomy" id="582"/>
    <lineage>
        <taxon>Bacteria</taxon>
        <taxon>Pseudomonadati</taxon>
        <taxon>Pseudomonadota</taxon>
        <taxon>Gammaproteobacteria</taxon>
        <taxon>Enterobacterales</taxon>
        <taxon>Morganellaceae</taxon>
        <taxon>Morganella</taxon>
    </lineage>
</organism>
<comment type="caution">
    <text evidence="6">The sequence shown here is derived from an EMBL/GenBank/DDBJ whole genome shotgun (WGS) entry which is preliminary data.</text>
</comment>
<dbReference type="Proteomes" id="UP001182247">
    <property type="component" value="Unassembled WGS sequence"/>
</dbReference>
<dbReference type="InterPro" id="IPR005119">
    <property type="entry name" value="LysR_subst-bd"/>
</dbReference>
<protein>
    <submittedName>
        <fullName evidence="6">LysR family transcriptional regulator</fullName>
    </submittedName>
</protein>
<dbReference type="Pfam" id="PF00126">
    <property type="entry name" value="HTH_1"/>
    <property type="match status" value="1"/>
</dbReference>
<gene>
    <name evidence="6" type="ORF">OSC06_02000</name>
</gene>
<dbReference type="AlphaFoldDB" id="A0AAE4JNT1"/>
<dbReference type="RefSeq" id="WP_079549238.1">
    <property type="nucleotide sequence ID" value="NZ_CAXOML010000001.1"/>
</dbReference>
<keyword evidence="4" id="KW-0804">Transcription</keyword>
<keyword evidence="2" id="KW-0805">Transcription regulation</keyword>
<dbReference type="FunFam" id="1.10.10.10:FF:000001">
    <property type="entry name" value="LysR family transcriptional regulator"/>
    <property type="match status" value="1"/>
</dbReference>
<dbReference type="Gene3D" id="1.10.10.10">
    <property type="entry name" value="Winged helix-like DNA-binding domain superfamily/Winged helix DNA-binding domain"/>
    <property type="match status" value="1"/>
</dbReference>
<dbReference type="Pfam" id="PF03466">
    <property type="entry name" value="LysR_substrate"/>
    <property type="match status" value="1"/>
</dbReference>
<dbReference type="InterPro" id="IPR036390">
    <property type="entry name" value="WH_DNA-bd_sf"/>
</dbReference>
<accession>A0AAE4JNT1</accession>
<evidence type="ECO:0000313" key="6">
    <source>
        <dbReference type="EMBL" id="MDS0896728.1"/>
    </source>
</evidence>
<dbReference type="InterPro" id="IPR000847">
    <property type="entry name" value="LysR_HTH_N"/>
</dbReference>
<dbReference type="GO" id="GO:0006351">
    <property type="term" value="P:DNA-templated transcription"/>
    <property type="evidence" value="ECO:0007669"/>
    <property type="project" value="TreeGrafter"/>
</dbReference>